<dbReference type="SUPFAM" id="SSF54518">
    <property type="entry name" value="Tubby C-terminal domain-like"/>
    <property type="match status" value="1"/>
</dbReference>
<accession>A0AAD6HKD2</accession>
<proteinExistence type="inferred from homology"/>
<name>A0AAD6HKD2_9EURO</name>
<sequence>MMRGRHVEAPRHPLGLRREQITEFERLLWIEPDYNKESPAEFTVKYDSDDSTLITVTGKKYGDRRVREFRDSSGLPLFETQRVRPAIRWMKPWRVHLPGNDEDLAEIKLKWKPCDFDITFRNVMAKDAKNEQDKMATVQVRRTSPALCTFAVYAEDRKVVDIRESVILNRTVSITGNMTRIISSSHQPTRAIMEVLVAEDFDLSLVSLN</sequence>
<gene>
    <name evidence="2" type="ORF">N7493_006117</name>
</gene>
<dbReference type="Gene3D" id="2.40.160.200">
    <property type="entry name" value="LURP1-related"/>
    <property type="match status" value="1"/>
</dbReference>
<dbReference type="AlphaFoldDB" id="A0AAD6HKD2"/>
<dbReference type="EMBL" id="JAQJAN010000008">
    <property type="protein sequence ID" value="KAJ5724389.1"/>
    <property type="molecule type" value="Genomic_DNA"/>
</dbReference>
<dbReference type="Pfam" id="PF04525">
    <property type="entry name" value="LOR"/>
    <property type="match status" value="1"/>
</dbReference>
<organism evidence="2 3">
    <name type="scientific">Penicillium malachiteum</name>
    <dbReference type="NCBI Taxonomy" id="1324776"/>
    <lineage>
        <taxon>Eukaryota</taxon>
        <taxon>Fungi</taxon>
        <taxon>Dikarya</taxon>
        <taxon>Ascomycota</taxon>
        <taxon>Pezizomycotina</taxon>
        <taxon>Eurotiomycetes</taxon>
        <taxon>Eurotiomycetidae</taxon>
        <taxon>Eurotiales</taxon>
        <taxon>Aspergillaceae</taxon>
        <taxon>Penicillium</taxon>
    </lineage>
</organism>
<reference evidence="2" key="1">
    <citation type="journal article" date="2023" name="IMA Fungus">
        <title>Comparative genomic study of the Penicillium genus elucidates a diverse pangenome and 15 lateral gene transfer events.</title>
        <authorList>
            <person name="Petersen C."/>
            <person name="Sorensen T."/>
            <person name="Nielsen M.R."/>
            <person name="Sondergaard T.E."/>
            <person name="Sorensen J.L."/>
            <person name="Fitzpatrick D.A."/>
            <person name="Frisvad J.C."/>
            <person name="Nielsen K.L."/>
        </authorList>
    </citation>
    <scope>NUCLEOTIDE SEQUENCE</scope>
    <source>
        <strain evidence="2">IBT 17514</strain>
    </source>
</reference>
<reference evidence="2" key="2">
    <citation type="submission" date="2023-01" db="EMBL/GenBank/DDBJ databases">
        <authorList>
            <person name="Petersen C."/>
        </authorList>
    </citation>
    <scope>NUCLEOTIDE SEQUENCE</scope>
    <source>
        <strain evidence="2">IBT 17514</strain>
    </source>
</reference>
<evidence type="ECO:0000313" key="3">
    <source>
        <dbReference type="Proteomes" id="UP001215712"/>
    </source>
</evidence>
<evidence type="ECO:0000256" key="1">
    <source>
        <dbReference type="ARBA" id="ARBA00005437"/>
    </source>
</evidence>
<dbReference type="InterPro" id="IPR007612">
    <property type="entry name" value="LOR"/>
</dbReference>
<comment type="caution">
    <text evidence="2">The sequence shown here is derived from an EMBL/GenBank/DDBJ whole genome shotgun (WGS) entry which is preliminary data.</text>
</comment>
<evidence type="ECO:0000313" key="2">
    <source>
        <dbReference type="EMBL" id="KAJ5724389.1"/>
    </source>
</evidence>
<dbReference type="Proteomes" id="UP001215712">
    <property type="component" value="Unassembled WGS sequence"/>
</dbReference>
<keyword evidence="3" id="KW-1185">Reference proteome</keyword>
<comment type="similarity">
    <text evidence="1">Belongs to the LOR family.</text>
</comment>
<dbReference type="InterPro" id="IPR038595">
    <property type="entry name" value="LOR_sf"/>
</dbReference>
<protein>
    <submittedName>
        <fullName evidence="2">Uncharacterized protein</fullName>
    </submittedName>
</protein>
<dbReference type="InterPro" id="IPR025659">
    <property type="entry name" value="Tubby-like_C"/>
</dbReference>